<organism evidence="7 8">
    <name type="scientific">Penicillium subrubescens</name>
    <dbReference type="NCBI Taxonomy" id="1316194"/>
    <lineage>
        <taxon>Eukaryota</taxon>
        <taxon>Fungi</taxon>
        <taxon>Dikarya</taxon>
        <taxon>Ascomycota</taxon>
        <taxon>Pezizomycotina</taxon>
        <taxon>Eurotiomycetes</taxon>
        <taxon>Eurotiomycetidae</taxon>
        <taxon>Eurotiales</taxon>
        <taxon>Aspergillaceae</taxon>
        <taxon>Penicillium</taxon>
    </lineage>
</organism>
<feature type="region of interest" description="Disordered" evidence="5">
    <location>
        <begin position="225"/>
        <end position="247"/>
    </location>
</feature>
<dbReference type="PANTHER" id="PTHR43374">
    <property type="entry name" value="FLAVIN PRENYLTRANSFERASE"/>
    <property type="match status" value="1"/>
</dbReference>
<reference evidence="7 8" key="1">
    <citation type="submission" date="2016-10" db="EMBL/GenBank/DDBJ databases">
        <title>Genome sequence of the ascomycete fungus Penicillium subrubescens.</title>
        <authorList>
            <person name="De Vries R.P."/>
            <person name="Peng M."/>
            <person name="Dilokpimol A."/>
            <person name="Hilden K."/>
            <person name="Makela M.R."/>
            <person name="Grigoriev I."/>
            <person name="Riley R."/>
            <person name="Granchi Z."/>
        </authorList>
    </citation>
    <scope>NUCLEOTIDE SEQUENCE [LARGE SCALE GENOMIC DNA]</scope>
    <source>
        <strain evidence="7 8">CBS 132785</strain>
    </source>
</reference>
<sequence>MSAIESKSKIRPQQSCSKCRERKVKCDRNIPCEACIHRGIESECTYLTSPEDRAHISQAEIIDRLRREVAQLRTQLNQTSVRGPSLNRRDRVYARKNKTVGVRGSYTAGSGAAPAPGPGSSGSGSGSRSATGSAEPTEAGSWAGSSPSSISTTTRTNSVTVMSPDSTGSDSGAGGAGYVQQHGYPGSTGSYGTQTTEVDVTTATDSAALGSYLNDDTLPQFHAGSMPAFAPKIPGSGPMQGLSSQHMHPAPDEGLTGLPPNHMYGKQDSPRYDGGPAHTHAQTHMASYHHGGYTQNTYDYSMHTVAKHESSQTYSQPWSQGHSFPQTQTHMPSQPQPQLQVQSPHYPDSTYYPSSIHTNNFAPAPTDSTIYPHPQPHSYHTTSQTQQQTQTYSPPHHPTDYQTHAINSIPDSWKGPDKQALLETLLETITSCDEERVAQVVAVVRTSETPEEAVSGICRVLGISGDGNGVDLSMH</sequence>
<feature type="compositionally biased region" description="Low complexity" evidence="5">
    <location>
        <begin position="376"/>
        <end position="394"/>
    </location>
</feature>
<evidence type="ECO:0000313" key="7">
    <source>
        <dbReference type="EMBL" id="OKO96892.1"/>
    </source>
</evidence>
<keyword evidence="4" id="KW-0539">Nucleus</keyword>
<dbReference type="EMBL" id="MNBE01000697">
    <property type="protein sequence ID" value="OKO96892.1"/>
    <property type="molecule type" value="Genomic_DNA"/>
</dbReference>
<dbReference type="STRING" id="1316194.A0A1Q5T9H0"/>
<evidence type="ECO:0000256" key="5">
    <source>
        <dbReference type="SAM" id="MobiDB-lite"/>
    </source>
</evidence>
<evidence type="ECO:0000256" key="3">
    <source>
        <dbReference type="ARBA" id="ARBA00023163"/>
    </source>
</evidence>
<name>A0A1Q5T9H0_9EURO</name>
<dbReference type="InterPro" id="IPR004507">
    <property type="entry name" value="UbiX-like"/>
</dbReference>
<feature type="region of interest" description="Disordered" evidence="5">
    <location>
        <begin position="78"/>
        <end position="193"/>
    </location>
</feature>
<keyword evidence="1" id="KW-0805">Transcription regulation</keyword>
<dbReference type="Proteomes" id="UP000186955">
    <property type="component" value="Unassembled WGS sequence"/>
</dbReference>
<keyword evidence="3" id="KW-0804">Transcription</keyword>
<dbReference type="GO" id="GO:0000981">
    <property type="term" value="F:DNA-binding transcription factor activity, RNA polymerase II-specific"/>
    <property type="evidence" value="ECO:0007669"/>
    <property type="project" value="InterPro"/>
</dbReference>
<feature type="compositionally biased region" description="Low complexity" evidence="5">
    <location>
        <begin position="104"/>
        <end position="114"/>
    </location>
</feature>
<feature type="compositionally biased region" description="Polar residues" evidence="5">
    <location>
        <begin position="311"/>
        <end position="331"/>
    </location>
</feature>
<feature type="compositionally biased region" description="Low complexity" evidence="5">
    <location>
        <begin position="332"/>
        <end position="344"/>
    </location>
</feature>
<keyword evidence="2" id="KW-0238">DNA-binding</keyword>
<keyword evidence="8" id="KW-1185">Reference proteome</keyword>
<feature type="compositionally biased region" description="Polar residues" evidence="5">
    <location>
        <begin position="351"/>
        <end position="369"/>
    </location>
</feature>
<protein>
    <recommendedName>
        <fullName evidence="6">Zn(2)-C6 fungal-type domain-containing protein</fullName>
    </recommendedName>
</protein>
<feature type="region of interest" description="Disordered" evidence="5">
    <location>
        <begin position="311"/>
        <end position="396"/>
    </location>
</feature>
<dbReference type="PROSITE" id="PS50048">
    <property type="entry name" value="ZN2_CY6_FUNGAL_2"/>
    <property type="match status" value="1"/>
</dbReference>
<dbReference type="GO" id="GO:0003677">
    <property type="term" value="F:DNA binding"/>
    <property type="evidence" value="ECO:0007669"/>
    <property type="project" value="UniProtKB-KW"/>
</dbReference>
<proteinExistence type="predicted"/>
<dbReference type="GO" id="GO:0016831">
    <property type="term" value="F:carboxy-lyase activity"/>
    <property type="evidence" value="ECO:0007669"/>
    <property type="project" value="TreeGrafter"/>
</dbReference>
<dbReference type="InterPro" id="IPR036864">
    <property type="entry name" value="Zn2-C6_fun-type_DNA-bd_sf"/>
</dbReference>
<dbReference type="Pfam" id="PF00172">
    <property type="entry name" value="Zn_clus"/>
    <property type="match status" value="1"/>
</dbReference>
<dbReference type="SUPFAM" id="SSF57701">
    <property type="entry name" value="Zn2/Cys6 DNA-binding domain"/>
    <property type="match status" value="1"/>
</dbReference>
<evidence type="ECO:0000256" key="2">
    <source>
        <dbReference type="ARBA" id="ARBA00023125"/>
    </source>
</evidence>
<accession>A0A1Q5T9H0</accession>
<comment type="caution">
    <text evidence="7">The sequence shown here is derived from an EMBL/GenBank/DDBJ whole genome shotgun (WGS) entry which is preliminary data.</text>
</comment>
<dbReference type="PANTHER" id="PTHR43374:SF1">
    <property type="entry name" value="FLAVIN PRENYLTRANSFERASE PAD1, MITOCHONDRIAL"/>
    <property type="match status" value="1"/>
</dbReference>
<feature type="compositionally biased region" description="Low complexity" evidence="5">
    <location>
        <begin position="141"/>
        <end position="170"/>
    </location>
</feature>
<dbReference type="Gene3D" id="4.10.240.10">
    <property type="entry name" value="Zn(2)-C6 fungal-type DNA-binding domain"/>
    <property type="match status" value="1"/>
</dbReference>
<dbReference type="InterPro" id="IPR001138">
    <property type="entry name" value="Zn2Cys6_DnaBD"/>
</dbReference>
<dbReference type="AlphaFoldDB" id="A0A1Q5T9H0"/>
<evidence type="ECO:0000313" key="8">
    <source>
        <dbReference type="Proteomes" id="UP000186955"/>
    </source>
</evidence>
<evidence type="ECO:0000256" key="1">
    <source>
        <dbReference type="ARBA" id="ARBA00023015"/>
    </source>
</evidence>
<gene>
    <name evidence="7" type="ORF">PENSUB_10446</name>
</gene>
<evidence type="ECO:0000256" key="4">
    <source>
        <dbReference type="ARBA" id="ARBA00023242"/>
    </source>
</evidence>
<dbReference type="CDD" id="cd00067">
    <property type="entry name" value="GAL4"/>
    <property type="match status" value="1"/>
</dbReference>
<dbReference type="PROSITE" id="PS00463">
    <property type="entry name" value="ZN2_CY6_FUNGAL_1"/>
    <property type="match status" value="1"/>
</dbReference>
<feature type="domain" description="Zn(2)-C6 fungal-type" evidence="6">
    <location>
        <begin position="15"/>
        <end position="46"/>
    </location>
</feature>
<evidence type="ECO:0000259" key="6">
    <source>
        <dbReference type="PROSITE" id="PS50048"/>
    </source>
</evidence>
<dbReference type="SMART" id="SM00066">
    <property type="entry name" value="GAL4"/>
    <property type="match status" value="1"/>
</dbReference>
<dbReference type="GO" id="GO:0008270">
    <property type="term" value="F:zinc ion binding"/>
    <property type="evidence" value="ECO:0007669"/>
    <property type="project" value="InterPro"/>
</dbReference>